<dbReference type="RefSeq" id="WP_076347953.1">
    <property type="nucleotide sequence ID" value="NZ_CP019082.1"/>
</dbReference>
<keyword evidence="2 4" id="KW-0472">Membrane</keyword>
<dbReference type="InterPro" id="IPR043427">
    <property type="entry name" value="YscJ/FliF"/>
</dbReference>
<protein>
    <recommendedName>
        <fullName evidence="5">Flagellar M-ring N-terminal domain-containing protein</fullName>
    </recommendedName>
</protein>
<dbReference type="Pfam" id="PF01514">
    <property type="entry name" value="YscJ_FliF"/>
    <property type="match status" value="1"/>
</dbReference>
<dbReference type="Proteomes" id="UP000186309">
    <property type="component" value="Chromosome"/>
</dbReference>
<dbReference type="AlphaFoldDB" id="A0A1U7CT46"/>
<evidence type="ECO:0000256" key="1">
    <source>
        <dbReference type="ARBA" id="ARBA00004370"/>
    </source>
</evidence>
<evidence type="ECO:0000313" key="7">
    <source>
        <dbReference type="Proteomes" id="UP000186309"/>
    </source>
</evidence>
<keyword evidence="4" id="KW-0812">Transmembrane</keyword>
<keyword evidence="7" id="KW-1185">Reference proteome</keyword>
<dbReference type="PANTHER" id="PTHR30046:SF0">
    <property type="entry name" value="FLAGELLAR M-RING PROTEIN"/>
    <property type="match status" value="1"/>
</dbReference>
<evidence type="ECO:0000313" key="6">
    <source>
        <dbReference type="EMBL" id="APW62117.1"/>
    </source>
</evidence>
<dbReference type="InterPro" id="IPR006182">
    <property type="entry name" value="FliF_N_dom"/>
</dbReference>
<feature type="transmembrane region" description="Helical" evidence="4">
    <location>
        <begin position="429"/>
        <end position="450"/>
    </location>
</feature>
<dbReference type="STRING" id="1387353.BSF38_03649"/>
<evidence type="ECO:0000256" key="4">
    <source>
        <dbReference type="SAM" id="Phobius"/>
    </source>
</evidence>
<feature type="compositionally biased region" description="Low complexity" evidence="3">
    <location>
        <begin position="317"/>
        <end position="331"/>
    </location>
</feature>
<proteinExistence type="predicted"/>
<comment type="subcellular location">
    <subcellularLocation>
        <location evidence="1">Membrane</location>
    </subcellularLocation>
</comment>
<evidence type="ECO:0000256" key="3">
    <source>
        <dbReference type="SAM" id="MobiDB-lite"/>
    </source>
</evidence>
<keyword evidence="4" id="KW-1133">Transmembrane helix</keyword>
<feature type="compositionally biased region" description="Polar residues" evidence="3">
    <location>
        <begin position="291"/>
        <end position="300"/>
    </location>
</feature>
<feature type="domain" description="Flagellar M-ring N-terminal" evidence="5">
    <location>
        <begin position="71"/>
        <end position="232"/>
    </location>
</feature>
<accession>A0A1U7CT46</accession>
<dbReference type="PANTHER" id="PTHR30046">
    <property type="entry name" value="FLAGELLAR M-RING PROTEIN"/>
    <property type="match status" value="1"/>
</dbReference>
<dbReference type="InterPro" id="IPR045851">
    <property type="entry name" value="AMP-bd_C_sf"/>
</dbReference>
<feature type="region of interest" description="Disordered" evidence="3">
    <location>
        <begin position="459"/>
        <end position="480"/>
    </location>
</feature>
<feature type="region of interest" description="Disordered" evidence="3">
    <location>
        <begin position="281"/>
        <end position="337"/>
    </location>
</feature>
<evidence type="ECO:0000256" key="2">
    <source>
        <dbReference type="ARBA" id="ARBA00023136"/>
    </source>
</evidence>
<sequence length="508" mass="54917">MSTFGLDFPGLTPGRLLSWLRARRKALAGRSATLRWSLVALAVGGLSLAAYLAASAVAPGERSYLGAGRRYSSDDVHKIKKTLDKLRIEYQIIDDRRVAVAANNLDAAGAAVAKLELGPRTLTEIRDEAAKDRSWLDSPRDREVREEREQAQVLESLINGLPGIEGSFVKITRPKQRIGLRSVVRPMAFVQLETEGGRELPAGVIESITSILTVAEQGLTPHAITVMDRSGRPYLDAGNPALNAQSSTRARQEDLRRQILEKLDWITGIRVDVKLAAVEPVDQSEPKPVETKTSPNSGSPQPAPNIAVSLNRALSIDPDPADAASPAASPTSPVPAAPKLRGRVLVNVPRSYYYNASYMPGGREPSQDDLRALMGRTETHIRNAVELVVLESPAVAWEPPSIEMIQDEMPDRMPATAAGGKSRRLVNDWATAGAAGAAAAALVAVGTWVFGSRQPVRRSETSRGSLRYHRGSPATPPPTERVLEFVRRNPEAAFSVLNRWTSQGGGRS</sequence>
<gene>
    <name evidence="6" type="ORF">BSF38_03649</name>
</gene>
<organism evidence="6 7">
    <name type="scientific">Paludisphaera borealis</name>
    <dbReference type="NCBI Taxonomy" id="1387353"/>
    <lineage>
        <taxon>Bacteria</taxon>
        <taxon>Pseudomonadati</taxon>
        <taxon>Planctomycetota</taxon>
        <taxon>Planctomycetia</taxon>
        <taxon>Isosphaerales</taxon>
        <taxon>Isosphaeraceae</taxon>
        <taxon>Paludisphaera</taxon>
    </lineage>
</organism>
<dbReference type="Gene3D" id="3.30.300.30">
    <property type="match status" value="1"/>
</dbReference>
<evidence type="ECO:0000259" key="5">
    <source>
        <dbReference type="Pfam" id="PF01514"/>
    </source>
</evidence>
<dbReference type="EMBL" id="CP019082">
    <property type="protein sequence ID" value="APW62117.1"/>
    <property type="molecule type" value="Genomic_DNA"/>
</dbReference>
<reference evidence="7" key="1">
    <citation type="submission" date="2016-12" db="EMBL/GenBank/DDBJ databases">
        <title>Comparative genomics of four Isosphaeraceae planctomycetes: a common pool of plasmids and glycoside hydrolase genes.</title>
        <authorList>
            <person name="Ivanova A."/>
        </authorList>
    </citation>
    <scope>NUCLEOTIDE SEQUENCE [LARGE SCALE GENOMIC DNA]</scope>
    <source>
        <strain evidence="7">PX4</strain>
    </source>
</reference>
<dbReference type="GO" id="GO:0016020">
    <property type="term" value="C:membrane"/>
    <property type="evidence" value="ECO:0007669"/>
    <property type="project" value="UniProtKB-SubCell"/>
</dbReference>
<name>A0A1U7CT46_9BACT</name>
<dbReference type="KEGG" id="pbor:BSF38_03649"/>